<dbReference type="Proteomes" id="UP000037460">
    <property type="component" value="Unassembled WGS sequence"/>
</dbReference>
<dbReference type="AlphaFoldDB" id="A0A0M0JED6"/>
<organism evidence="1 2">
    <name type="scientific">Chrysochromulina tobinii</name>
    <dbReference type="NCBI Taxonomy" id="1460289"/>
    <lineage>
        <taxon>Eukaryota</taxon>
        <taxon>Haptista</taxon>
        <taxon>Haptophyta</taxon>
        <taxon>Prymnesiophyceae</taxon>
        <taxon>Prymnesiales</taxon>
        <taxon>Chrysochromulinaceae</taxon>
        <taxon>Chrysochromulina</taxon>
    </lineage>
</organism>
<dbReference type="EMBL" id="JWZX01003075">
    <property type="protein sequence ID" value="KOO24598.1"/>
    <property type="molecule type" value="Genomic_DNA"/>
</dbReference>
<accession>A0A0M0JED6</accession>
<gene>
    <name evidence="1" type="ORF">Ctob_010932</name>
</gene>
<name>A0A0M0JED6_9EUKA</name>
<proteinExistence type="predicted"/>
<keyword evidence="2" id="KW-1185">Reference proteome</keyword>
<evidence type="ECO:0000313" key="2">
    <source>
        <dbReference type="Proteomes" id="UP000037460"/>
    </source>
</evidence>
<protein>
    <submittedName>
        <fullName evidence="1">Uncharacterized protein</fullName>
    </submittedName>
</protein>
<sequence length="76" mass="7988">MIAMVKGNDFGAIEAMITALDAATLDRATMGTESRKAVQSSLSALDTAARKKEASPAAKSLVKLTTELSSVVDRQF</sequence>
<comment type="caution">
    <text evidence="1">The sequence shown here is derived from an EMBL/GenBank/DDBJ whole genome shotgun (WGS) entry which is preliminary data.</text>
</comment>
<evidence type="ECO:0000313" key="1">
    <source>
        <dbReference type="EMBL" id="KOO24598.1"/>
    </source>
</evidence>
<reference evidence="2" key="1">
    <citation type="journal article" date="2015" name="PLoS Genet.">
        <title>Genome Sequence and Transcriptome Analyses of Chrysochromulina tobin: Metabolic Tools for Enhanced Algal Fitness in the Prominent Order Prymnesiales (Haptophyceae).</title>
        <authorList>
            <person name="Hovde B.T."/>
            <person name="Deodato C.R."/>
            <person name="Hunsperger H.M."/>
            <person name="Ryken S.A."/>
            <person name="Yost W."/>
            <person name="Jha R.K."/>
            <person name="Patterson J."/>
            <person name="Monnat R.J. Jr."/>
            <person name="Barlow S.B."/>
            <person name="Starkenburg S.R."/>
            <person name="Cattolico R.A."/>
        </authorList>
    </citation>
    <scope>NUCLEOTIDE SEQUENCE</scope>
    <source>
        <strain evidence="2">CCMP291</strain>
    </source>
</reference>